<dbReference type="PROSITE" id="PS00570">
    <property type="entry name" value="RING_HYDROXYL_ALPHA"/>
    <property type="match status" value="1"/>
</dbReference>
<dbReference type="Pfam" id="PF00848">
    <property type="entry name" value="Ring_hydroxyl_A"/>
    <property type="match status" value="1"/>
</dbReference>
<dbReference type="PANTHER" id="PTHR43756">
    <property type="entry name" value="CHOLINE MONOOXYGENASE, CHLOROPLASTIC"/>
    <property type="match status" value="1"/>
</dbReference>
<dbReference type="InterPro" id="IPR036922">
    <property type="entry name" value="Rieske_2Fe-2S_sf"/>
</dbReference>
<accession>A0A1H5EHJ4</accession>
<evidence type="ECO:0000256" key="2">
    <source>
        <dbReference type="ARBA" id="ARBA00022714"/>
    </source>
</evidence>
<evidence type="ECO:0000256" key="5">
    <source>
        <dbReference type="ARBA" id="ARBA00023004"/>
    </source>
</evidence>
<dbReference type="Gene3D" id="3.90.380.10">
    <property type="entry name" value="Naphthalene 1,2-dioxygenase Alpha Subunit, Chain A, domain 1"/>
    <property type="match status" value="2"/>
</dbReference>
<dbReference type="PANTHER" id="PTHR43756:SF5">
    <property type="entry name" value="CHOLINE MONOOXYGENASE, CHLOROPLASTIC"/>
    <property type="match status" value="1"/>
</dbReference>
<dbReference type="Proteomes" id="UP000183407">
    <property type="component" value="Unassembled WGS sequence"/>
</dbReference>
<keyword evidence="5" id="KW-0408">Iron</keyword>
<dbReference type="PROSITE" id="PS51296">
    <property type="entry name" value="RIESKE"/>
    <property type="match status" value="1"/>
</dbReference>
<evidence type="ECO:0000256" key="3">
    <source>
        <dbReference type="ARBA" id="ARBA00022723"/>
    </source>
</evidence>
<evidence type="ECO:0000313" key="10">
    <source>
        <dbReference type="Proteomes" id="UP000183407"/>
    </source>
</evidence>
<comment type="cofactor">
    <cofactor evidence="1">
        <name>Fe cation</name>
        <dbReference type="ChEBI" id="CHEBI:24875"/>
    </cofactor>
</comment>
<reference evidence="10" key="1">
    <citation type="submission" date="2016-10" db="EMBL/GenBank/DDBJ databases">
        <authorList>
            <person name="Varghese N."/>
        </authorList>
    </citation>
    <scope>NUCLEOTIDE SEQUENCE [LARGE SCALE GENOMIC DNA]</scope>
    <source>
        <strain evidence="10">DSM 44719</strain>
    </source>
</reference>
<dbReference type="GO" id="GO:0051537">
    <property type="term" value="F:2 iron, 2 sulfur cluster binding"/>
    <property type="evidence" value="ECO:0007669"/>
    <property type="project" value="UniProtKB-KW"/>
</dbReference>
<proteinExistence type="predicted"/>
<name>A0A1H5EHJ4_RHOJO</name>
<dbReference type="InterPro" id="IPR015881">
    <property type="entry name" value="ARHD_Rieske_2Fe_2S"/>
</dbReference>
<keyword evidence="9" id="KW-0503">Monooxygenase</keyword>
<keyword evidence="6" id="KW-0411">Iron-sulfur</keyword>
<evidence type="ECO:0000256" key="6">
    <source>
        <dbReference type="ARBA" id="ARBA00023014"/>
    </source>
</evidence>
<dbReference type="OrthoDB" id="5243643at2"/>
<sequence>MTDTVATESFSVSTDETARVAGHLEEGKTLPLEWYTSPEVAEAEKKAIFASSWHYVGRAADVEETGMFITADIGDVPIVIVRDRDGSLNAFHNVCRHRAAKVVLDEKGQRRTLQCHYHAWTYGLDGSLKGAPRSASEECFPQQQLGLRKASAQTWGPFLFAHLDDSPADLFDQLGEVPDLIAAAGIDVDELNFHFRSEYDIACNWKVAMENYLECYHCPTAHPGFSDVLDTQMDAYQLELEHTFAWQNGPLRPLPGNAVPRSEGYTGRDGAVPEGRYFAIFPNLKININPGLPNLSIGPMVPTGPDECHGILDYFFSADVSQQWIDNMLVFDDQVGVEDRVLVESVQHGIRSGSLTEGRIMLQSEALIGGFQKWVLERYSEGTRGA</sequence>
<dbReference type="SUPFAM" id="SSF50022">
    <property type="entry name" value="ISP domain"/>
    <property type="match status" value="1"/>
</dbReference>
<evidence type="ECO:0000256" key="7">
    <source>
        <dbReference type="ARBA" id="ARBA00023027"/>
    </source>
</evidence>
<dbReference type="Gene3D" id="2.102.10.10">
    <property type="entry name" value="Rieske [2Fe-2S] iron-sulphur domain"/>
    <property type="match status" value="1"/>
</dbReference>
<evidence type="ECO:0000256" key="1">
    <source>
        <dbReference type="ARBA" id="ARBA00001962"/>
    </source>
</evidence>
<dbReference type="PRINTS" id="PR00090">
    <property type="entry name" value="RNGDIOXGNASE"/>
</dbReference>
<keyword evidence="4" id="KW-0560">Oxidoreductase</keyword>
<dbReference type="AlphaFoldDB" id="A0A1H5EHJ4"/>
<keyword evidence="3" id="KW-0479">Metal-binding</keyword>
<dbReference type="InterPro" id="IPR017941">
    <property type="entry name" value="Rieske_2Fe-2S"/>
</dbReference>
<dbReference type="InterPro" id="IPR015879">
    <property type="entry name" value="Ring_hydroxy_dOase_asu_C_dom"/>
</dbReference>
<evidence type="ECO:0000256" key="4">
    <source>
        <dbReference type="ARBA" id="ARBA00023002"/>
    </source>
</evidence>
<dbReference type="CDD" id="cd03469">
    <property type="entry name" value="Rieske_RO_Alpha_N"/>
    <property type="match status" value="1"/>
</dbReference>
<dbReference type="GO" id="GO:0016705">
    <property type="term" value="F:oxidoreductase activity, acting on paired donors, with incorporation or reduction of molecular oxygen"/>
    <property type="evidence" value="ECO:0007669"/>
    <property type="project" value="UniProtKB-ARBA"/>
</dbReference>
<evidence type="ECO:0000313" key="9">
    <source>
        <dbReference type="EMBL" id="SED90575.1"/>
    </source>
</evidence>
<keyword evidence="7" id="KW-0520">NAD</keyword>
<gene>
    <name evidence="9" type="ORF">SAMN04490220_5988</name>
</gene>
<dbReference type="Pfam" id="PF00355">
    <property type="entry name" value="Rieske"/>
    <property type="match status" value="1"/>
</dbReference>
<dbReference type="GO" id="GO:0005506">
    <property type="term" value="F:iron ion binding"/>
    <property type="evidence" value="ECO:0007669"/>
    <property type="project" value="InterPro"/>
</dbReference>
<organism evidence="9 10">
    <name type="scientific">Rhodococcus jostii</name>
    <dbReference type="NCBI Taxonomy" id="132919"/>
    <lineage>
        <taxon>Bacteria</taxon>
        <taxon>Bacillati</taxon>
        <taxon>Actinomycetota</taxon>
        <taxon>Actinomycetes</taxon>
        <taxon>Mycobacteriales</taxon>
        <taxon>Nocardiaceae</taxon>
        <taxon>Rhodococcus</taxon>
    </lineage>
</organism>
<dbReference type="InterPro" id="IPR001663">
    <property type="entry name" value="Rng_hydr_dOase-A"/>
</dbReference>
<evidence type="ECO:0000259" key="8">
    <source>
        <dbReference type="PROSITE" id="PS51296"/>
    </source>
</evidence>
<feature type="domain" description="Rieske" evidence="8">
    <location>
        <begin position="53"/>
        <end position="161"/>
    </location>
</feature>
<protein>
    <submittedName>
        <fullName evidence="9">Choline monooxygenase</fullName>
    </submittedName>
</protein>
<dbReference type="RefSeq" id="WP_083400598.1">
    <property type="nucleotide sequence ID" value="NZ_FNTL01000004.1"/>
</dbReference>
<keyword evidence="2" id="KW-0001">2Fe-2S</keyword>
<dbReference type="GO" id="GO:0004497">
    <property type="term" value="F:monooxygenase activity"/>
    <property type="evidence" value="ECO:0007669"/>
    <property type="project" value="UniProtKB-KW"/>
</dbReference>
<dbReference type="EMBL" id="FNTL01000004">
    <property type="protein sequence ID" value="SED90575.1"/>
    <property type="molecule type" value="Genomic_DNA"/>
</dbReference>
<dbReference type="SUPFAM" id="SSF55961">
    <property type="entry name" value="Bet v1-like"/>
    <property type="match status" value="1"/>
</dbReference>